<evidence type="ECO:0000313" key="2">
    <source>
        <dbReference type="Proteomes" id="UP001501081"/>
    </source>
</evidence>
<organism evidence="1 2">
    <name type="scientific">Pedobacter ginsengiterrae</name>
    <dbReference type="NCBI Taxonomy" id="871696"/>
    <lineage>
        <taxon>Bacteria</taxon>
        <taxon>Pseudomonadati</taxon>
        <taxon>Bacteroidota</taxon>
        <taxon>Sphingobacteriia</taxon>
        <taxon>Sphingobacteriales</taxon>
        <taxon>Sphingobacteriaceae</taxon>
        <taxon>Pedobacter</taxon>
    </lineage>
</organism>
<evidence type="ECO:0000313" key="1">
    <source>
        <dbReference type="EMBL" id="GAA3952650.1"/>
    </source>
</evidence>
<keyword evidence="2" id="KW-1185">Reference proteome</keyword>
<dbReference type="Proteomes" id="UP001501081">
    <property type="component" value="Unassembled WGS sequence"/>
</dbReference>
<comment type="caution">
    <text evidence="1">The sequence shown here is derived from an EMBL/GenBank/DDBJ whole genome shotgun (WGS) entry which is preliminary data.</text>
</comment>
<dbReference type="EMBL" id="BAABAK010000001">
    <property type="protein sequence ID" value="GAA3952650.1"/>
    <property type="molecule type" value="Genomic_DNA"/>
</dbReference>
<accession>A0ABP7NRP6</accession>
<protein>
    <submittedName>
        <fullName evidence="1">Uncharacterized protein</fullName>
    </submittedName>
</protein>
<name>A0ABP7NRP6_9SPHI</name>
<sequence length="63" mass="7481">MYMPLRLTYTTPLNILENIKIGDLISDIYQMMGKVIKIEKITLRTNIQFIFTLDNYESILILR</sequence>
<reference evidence="2" key="1">
    <citation type="journal article" date="2019" name="Int. J. Syst. Evol. Microbiol.">
        <title>The Global Catalogue of Microorganisms (GCM) 10K type strain sequencing project: providing services to taxonomists for standard genome sequencing and annotation.</title>
        <authorList>
            <consortium name="The Broad Institute Genomics Platform"/>
            <consortium name="The Broad Institute Genome Sequencing Center for Infectious Disease"/>
            <person name="Wu L."/>
            <person name="Ma J."/>
        </authorList>
    </citation>
    <scope>NUCLEOTIDE SEQUENCE [LARGE SCALE GENOMIC DNA]</scope>
    <source>
        <strain evidence="2">JCM 17338</strain>
    </source>
</reference>
<proteinExistence type="predicted"/>
<gene>
    <name evidence="1" type="ORF">GCM10022246_03640</name>
</gene>